<dbReference type="InterPro" id="IPR025557">
    <property type="entry name" value="DUF4282"/>
</dbReference>
<evidence type="ECO:0000313" key="1">
    <source>
        <dbReference type="EMBL" id="UNH31433.1"/>
    </source>
</evidence>
<gene>
    <name evidence="1" type="ORF">MNY72_03690</name>
</gene>
<dbReference type="EMBL" id="CP093245">
    <property type="protein sequence ID" value="UNH31433.1"/>
    <property type="molecule type" value="Genomic_DNA"/>
</dbReference>
<sequence length="89" mass="10156">MLKNLFTFENMVTPKIINILYWIGLLSVLITGLFTMSGGPYSPMTFQTFIVGLISIVLGALFTRIFCEMIIVVFNIYSKLKEINENLKK</sequence>
<protein>
    <submittedName>
        <fullName evidence="1">DUF4282 domain-containing protein</fullName>
    </submittedName>
</protein>
<accession>A0A9Q8Q1R1</accession>
<reference evidence="1" key="1">
    <citation type="submission" date="2022-03" db="EMBL/GenBank/DDBJ databases">
        <title>ESBL-producing Moellerella wisconsensis and Escherichia marmotae isolated from wild game meat.</title>
        <authorList>
            <person name="Biggel M."/>
        </authorList>
    </citation>
    <scope>NUCLEOTIDE SEQUENCE</scope>
    <source>
        <strain evidence="1">W51</strain>
    </source>
</reference>
<dbReference type="Proteomes" id="UP000829116">
    <property type="component" value="Chromosome"/>
</dbReference>
<name>A0A9Q8Q1R1_9GAMM</name>
<dbReference type="Pfam" id="PF14110">
    <property type="entry name" value="DUF4282"/>
    <property type="match status" value="1"/>
</dbReference>
<organism evidence="1 2">
    <name type="scientific">Moellerella wisconsensis</name>
    <dbReference type="NCBI Taxonomy" id="158849"/>
    <lineage>
        <taxon>Bacteria</taxon>
        <taxon>Pseudomonadati</taxon>
        <taxon>Pseudomonadota</taxon>
        <taxon>Gammaproteobacteria</taxon>
        <taxon>Enterobacterales</taxon>
        <taxon>Morganellaceae</taxon>
        <taxon>Moellerella</taxon>
    </lineage>
</organism>
<evidence type="ECO:0000313" key="2">
    <source>
        <dbReference type="Proteomes" id="UP000829116"/>
    </source>
</evidence>
<proteinExistence type="predicted"/>
<dbReference type="AlphaFoldDB" id="A0A9Q8Q1R1"/>
<dbReference type="RefSeq" id="WP_047255358.1">
    <property type="nucleotide sequence ID" value="NZ_CAWMFK010000029.1"/>
</dbReference>